<gene>
    <name evidence="2" type="ORF">DCP75_00770</name>
</gene>
<protein>
    <recommendedName>
        <fullName evidence="1">AMP-dependent synthetase/ligase domain-containing protein</fullName>
    </recommendedName>
</protein>
<accession>A0A3C1KI34</accession>
<dbReference type="SUPFAM" id="SSF56801">
    <property type="entry name" value="Acetyl-CoA synthetase-like"/>
    <property type="match status" value="1"/>
</dbReference>
<evidence type="ECO:0000313" key="3">
    <source>
        <dbReference type="Proteomes" id="UP000259273"/>
    </source>
</evidence>
<comment type="caution">
    <text evidence="2">The sequence shown here is derived from an EMBL/GenBank/DDBJ whole genome shotgun (WGS) entry which is preliminary data.</text>
</comment>
<dbReference type="InterPro" id="IPR045851">
    <property type="entry name" value="AMP-bd_C_sf"/>
</dbReference>
<dbReference type="Gene3D" id="3.40.50.12780">
    <property type="entry name" value="N-terminal domain of ligase-like"/>
    <property type="match status" value="1"/>
</dbReference>
<reference evidence="2 3" key="1">
    <citation type="journal article" date="2018" name="Nat. Biotechnol.">
        <title>A standardized bacterial taxonomy based on genome phylogeny substantially revises the tree of life.</title>
        <authorList>
            <person name="Parks D.H."/>
            <person name="Chuvochina M."/>
            <person name="Waite D.W."/>
            <person name="Rinke C."/>
            <person name="Skarshewski A."/>
            <person name="Chaumeil P.A."/>
            <person name="Hugenholtz P."/>
        </authorList>
    </citation>
    <scope>NUCLEOTIDE SEQUENCE [LARGE SCALE GENOMIC DNA]</scope>
    <source>
        <strain evidence="2">UBA9158</strain>
    </source>
</reference>
<dbReference type="InterPro" id="IPR000873">
    <property type="entry name" value="AMP-dep_synth/lig_dom"/>
</dbReference>
<dbReference type="EMBL" id="DMND01000016">
    <property type="protein sequence ID" value="HAN26271.1"/>
    <property type="molecule type" value="Genomic_DNA"/>
</dbReference>
<dbReference type="Proteomes" id="UP000259273">
    <property type="component" value="Unassembled WGS sequence"/>
</dbReference>
<dbReference type="Gene3D" id="3.30.300.30">
    <property type="match status" value="1"/>
</dbReference>
<evidence type="ECO:0000259" key="1">
    <source>
        <dbReference type="Pfam" id="PF00501"/>
    </source>
</evidence>
<dbReference type="Pfam" id="PF00501">
    <property type="entry name" value="AMP-binding"/>
    <property type="match status" value="1"/>
</dbReference>
<dbReference type="PANTHER" id="PTHR43767:SF10">
    <property type="entry name" value="SURFACTIN SYNTHASE SUBUNIT 1"/>
    <property type="match status" value="1"/>
</dbReference>
<dbReference type="InterPro" id="IPR050237">
    <property type="entry name" value="ATP-dep_AMP-bd_enzyme"/>
</dbReference>
<dbReference type="PANTHER" id="PTHR43767">
    <property type="entry name" value="LONG-CHAIN-FATTY-ACID--COA LIGASE"/>
    <property type="match status" value="1"/>
</dbReference>
<feature type="domain" description="AMP-dependent synthetase/ligase" evidence="1">
    <location>
        <begin position="11"/>
        <end position="336"/>
    </location>
</feature>
<dbReference type="STRING" id="1121937.GCA_000423125_02597"/>
<dbReference type="InterPro" id="IPR042099">
    <property type="entry name" value="ANL_N_sf"/>
</dbReference>
<evidence type="ECO:0000313" key="2">
    <source>
        <dbReference type="EMBL" id="HAN26271.1"/>
    </source>
</evidence>
<name>A0A3C1KI34_9GAMM</name>
<sequence>MFIAEYIADFASRAVGSPALIQNGRAISYRAFAGAIARASRELVPHLPPRPATVGITIDDLADCWVATLALQALGYTTICAVSREGLASLEVENLCAIVVSAVEGGVSEVQDAARVYAMDKPVYEEVQRLDVPALAETTDDCGHILYTSGTTGKYKKVFKPAATQCESDRERCHHQAFDSSTKYHMLSFGLWTAIGFKMPPAVWSVGGTVIFEQRTGWPEKFIASRFTHATLLPDQATILSQSEALQDAVGQSAPRPTVSVGGGFTSARVTAKLARVFRLRSIYGCTEVNVGVLFEELDAPSTGGWFTLQGAREVEMVNELHEPCAANEVGSLRIKLTELDAAGYLGDSDTTHAVFRAGYFYPGDTAIQRDDGRIRILGRVADVVNLGGQKIAVAPIEANLQNLLQVDYVCLFAGVNAAGEPEAVIAMEAVEPPDQERLDHVGREFSQWGEVRFALVDRFPRTQSGTSKIDRKRLRGLLFPH</sequence>
<dbReference type="AlphaFoldDB" id="A0A3C1KI34"/>
<proteinExistence type="predicted"/>
<organism evidence="2 3">
    <name type="scientific">Haliea salexigens</name>
    <dbReference type="NCBI Taxonomy" id="287487"/>
    <lineage>
        <taxon>Bacteria</taxon>
        <taxon>Pseudomonadati</taxon>
        <taxon>Pseudomonadota</taxon>
        <taxon>Gammaproteobacteria</taxon>
        <taxon>Cellvibrionales</taxon>
        <taxon>Halieaceae</taxon>
        <taxon>Haliea</taxon>
    </lineage>
</organism>